<evidence type="ECO:0000313" key="5">
    <source>
        <dbReference type="EMBL" id="TQM18555.1"/>
    </source>
</evidence>
<sequence>MSGAGATRRTRAAGAGASAATAIDVGVEGIRVAFGDTVALDEVTLDVPAGQVTAVVGGDGAGKSTLLRVLARRITPSAGAVRTLSKAEIGYQPSTSGVWNSLSVAENIAFVGQSFRMSASRVRRRSDELLQRAGLTAARDRLGWDLSGGMRQKLGFVLAILHEPRLVLLDEPSTGVDPVSRVELWRLIAATAAADRAVLMATTYLDEAARAASVTALDRGAVIAAGTADRIVAALPGRIALDPGDTPSWNSWRRGRVRHEWIAAASDDAAVRTPAVTPTPAEPPAPRAVTPDLEDALIAYTLARDPGERSGPAHEREPGPSATRHDGPVAGAVVAAGRGVTRRFGSQLAVDDVSLDVSTGEIVGLIGANGAGKTTFLRALIGLDAPDAGTVELFGRAPDAASRERLGYVPQGLGLYRTISVDENAEFFARVYRMPRPHLPASLAEVERETVGSIGLGRQRQLAFTLALAHEPELLVLDEPTSGVDPLSRARLWDTIHAQAEAGRGVIVTTHYMQEAEQCTRLALLSQGRLLGLGSAAELTAGVTAVVVTTPEWQRAFTALGEAGLPTMLAGRTVRVAGVAPDRVREALGGIPAAVDEVAPTLEEAMVLRES</sequence>
<dbReference type="EMBL" id="VFPE01000009">
    <property type="protein sequence ID" value="TQM18555.1"/>
    <property type="molecule type" value="Genomic_DNA"/>
</dbReference>
<evidence type="ECO:0000256" key="2">
    <source>
        <dbReference type="ARBA" id="ARBA00022840"/>
    </source>
</evidence>
<dbReference type="InterPro" id="IPR003593">
    <property type="entry name" value="AAA+_ATPase"/>
</dbReference>
<dbReference type="InterPro" id="IPR003439">
    <property type="entry name" value="ABC_transporter-like_ATP-bd"/>
</dbReference>
<dbReference type="InterPro" id="IPR027417">
    <property type="entry name" value="P-loop_NTPase"/>
</dbReference>
<protein>
    <submittedName>
        <fullName evidence="5">ABC-2 type transport system ATP-binding protein</fullName>
    </submittedName>
</protein>
<dbReference type="SMART" id="SM00382">
    <property type="entry name" value="AAA"/>
    <property type="match status" value="2"/>
</dbReference>
<name>A0A543EAE7_9MICO</name>
<feature type="compositionally biased region" description="Basic and acidic residues" evidence="3">
    <location>
        <begin position="305"/>
        <end position="327"/>
    </location>
</feature>
<proteinExistence type="predicted"/>
<dbReference type="PROSITE" id="PS50893">
    <property type="entry name" value="ABC_TRANSPORTER_2"/>
    <property type="match status" value="2"/>
</dbReference>
<dbReference type="PROSITE" id="PS00211">
    <property type="entry name" value="ABC_TRANSPORTER_1"/>
    <property type="match status" value="1"/>
</dbReference>
<evidence type="ECO:0000259" key="4">
    <source>
        <dbReference type="PROSITE" id="PS50893"/>
    </source>
</evidence>
<dbReference type="Gene3D" id="3.40.50.300">
    <property type="entry name" value="P-loop containing nucleotide triphosphate hydrolases"/>
    <property type="match status" value="2"/>
</dbReference>
<dbReference type="GO" id="GO:0016887">
    <property type="term" value="F:ATP hydrolysis activity"/>
    <property type="evidence" value="ECO:0007669"/>
    <property type="project" value="InterPro"/>
</dbReference>
<evidence type="ECO:0000313" key="6">
    <source>
        <dbReference type="Proteomes" id="UP000320235"/>
    </source>
</evidence>
<dbReference type="GO" id="GO:0005524">
    <property type="term" value="F:ATP binding"/>
    <property type="evidence" value="ECO:0007669"/>
    <property type="project" value="UniProtKB-KW"/>
</dbReference>
<dbReference type="CDD" id="cd03230">
    <property type="entry name" value="ABC_DR_subfamily_A"/>
    <property type="match status" value="2"/>
</dbReference>
<keyword evidence="2 5" id="KW-0067">ATP-binding</keyword>
<dbReference type="Pfam" id="PF00005">
    <property type="entry name" value="ABC_tran"/>
    <property type="match status" value="2"/>
</dbReference>
<comment type="caution">
    <text evidence="5">The sequence shown here is derived from an EMBL/GenBank/DDBJ whole genome shotgun (WGS) entry which is preliminary data.</text>
</comment>
<dbReference type="PANTHER" id="PTHR43038:SF3">
    <property type="entry name" value="ABC TRANSPORTER G FAMILY MEMBER 20 ISOFORM X1"/>
    <property type="match status" value="1"/>
</dbReference>
<organism evidence="5 6">
    <name type="scientific">Microbacterium kyungheense</name>
    <dbReference type="NCBI Taxonomy" id="1263636"/>
    <lineage>
        <taxon>Bacteria</taxon>
        <taxon>Bacillati</taxon>
        <taxon>Actinomycetota</taxon>
        <taxon>Actinomycetes</taxon>
        <taxon>Micrococcales</taxon>
        <taxon>Microbacteriaceae</taxon>
        <taxon>Microbacterium</taxon>
    </lineage>
</organism>
<dbReference type="OrthoDB" id="9804819at2"/>
<gene>
    <name evidence="5" type="ORF">FB391_3917</name>
</gene>
<dbReference type="PANTHER" id="PTHR43038">
    <property type="entry name" value="ATP-BINDING CASSETTE, SUB-FAMILY H, MEMBER 1"/>
    <property type="match status" value="1"/>
</dbReference>
<keyword evidence="1" id="KW-0547">Nucleotide-binding</keyword>
<feature type="domain" description="ABC transporter" evidence="4">
    <location>
        <begin position="335"/>
        <end position="552"/>
    </location>
</feature>
<dbReference type="InterPro" id="IPR017871">
    <property type="entry name" value="ABC_transporter-like_CS"/>
</dbReference>
<feature type="region of interest" description="Disordered" evidence="3">
    <location>
        <begin position="269"/>
        <end position="289"/>
    </location>
</feature>
<feature type="domain" description="ABC transporter" evidence="4">
    <location>
        <begin position="25"/>
        <end position="244"/>
    </location>
</feature>
<dbReference type="AlphaFoldDB" id="A0A543EAE7"/>
<dbReference type="SUPFAM" id="SSF52540">
    <property type="entry name" value="P-loop containing nucleoside triphosphate hydrolases"/>
    <property type="match status" value="2"/>
</dbReference>
<feature type="region of interest" description="Disordered" evidence="3">
    <location>
        <begin position="304"/>
        <end position="327"/>
    </location>
</feature>
<accession>A0A543EAE7</accession>
<evidence type="ECO:0000256" key="1">
    <source>
        <dbReference type="ARBA" id="ARBA00022741"/>
    </source>
</evidence>
<keyword evidence="6" id="KW-1185">Reference proteome</keyword>
<reference evidence="5 6" key="1">
    <citation type="submission" date="2019-06" db="EMBL/GenBank/DDBJ databases">
        <title>Sequencing the genomes of 1000 actinobacteria strains.</title>
        <authorList>
            <person name="Klenk H.-P."/>
        </authorList>
    </citation>
    <scope>NUCLEOTIDE SEQUENCE [LARGE SCALE GENOMIC DNA]</scope>
    <source>
        <strain evidence="5 6">DSM 105492</strain>
    </source>
</reference>
<dbReference type="Proteomes" id="UP000320235">
    <property type="component" value="Unassembled WGS sequence"/>
</dbReference>
<dbReference type="RefSeq" id="WP_141896830.1">
    <property type="nucleotide sequence ID" value="NZ_BAABLH010000006.1"/>
</dbReference>
<evidence type="ECO:0000256" key="3">
    <source>
        <dbReference type="SAM" id="MobiDB-lite"/>
    </source>
</evidence>